<reference evidence="3 4" key="1">
    <citation type="submission" date="2017-06" db="EMBL/GenBank/DDBJ databases">
        <title>Cultured bacterium strain Saccharothrix yanglingensis Hhs.015.</title>
        <authorList>
            <person name="Xia Y."/>
        </authorList>
    </citation>
    <scope>NUCLEOTIDE SEQUENCE [LARGE SCALE GENOMIC DNA]</scope>
    <source>
        <strain evidence="3 4">Hhs.015</strain>
    </source>
</reference>
<comment type="caution">
    <text evidence="3">The sequence shown here is derived from an EMBL/GenBank/DDBJ whole genome shotgun (WGS) entry which is preliminary data.</text>
</comment>
<sequence length="287" mass="31279">MTEDRAKTAALYDAINTWGDSDDFHLDLVRSADAVLDVGCGTGVLLHAARASGHTGRLVGLDPDPHALAVARRHEGVEWVEGVLGTAGYEAEFDLVVMTGHVFQVFLTDDDVRAQFTAVRRALRPGGRYAFETRNPGARAWERWTPEHGVDITGENGERVRVEHRVEDVRDGLVRFSETHSSPDWAEDVVERATLRFTTAEQVDALLAETGFEVVERHGSWDRAPLTATSREIITVARPARGVPDHGGAVAVAFGTRVGVRDSKNPRGDALGFPTSSWPASGRALPR</sequence>
<dbReference type="RefSeq" id="WP_306749398.1">
    <property type="nucleotide sequence ID" value="NZ_NSDM01000013.1"/>
</dbReference>
<dbReference type="Pfam" id="PF13649">
    <property type="entry name" value="Methyltransf_25"/>
    <property type="match status" value="1"/>
</dbReference>
<dbReference type="InterPro" id="IPR050508">
    <property type="entry name" value="Methyltransf_Superfamily"/>
</dbReference>
<name>A0ABU0X6Q7_9PSEU</name>
<feature type="domain" description="Methyltransferase" evidence="2">
    <location>
        <begin position="35"/>
        <end position="127"/>
    </location>
</feature>
<keyword evidence="3" id="KW-0489">Methyltransferase</keyword>
<dbReference type="PANTHER" id="PTHR42912:SF80">
    <property type="entry name" value="METHYLTRANSFERASE DOMAIN-CONTAINING PROTEIN"/>
    <property type="match status" value="1"/>
</dbReference>
<dbReference type="Proteomes" id="UP001225605">
    <property type="component" value="Unassembled WGS sequence"/>
</dbReference>
<protein>
    <submittedName>
        <fullName evidence="3">SAM-dependent methyltransferase</fullName>
    </submittedName>
</protein>
<evidence type="ECO:0000313" key="3">
    <source>
        <dbReference type="EMBL" id="MDQ2587800.1"/>
    </source>
</evidence>
<gene>
    <name evidence="3" type="ORF">CKY47_28185</name>
</gene>
<dbReference type="Gene3D" id="3.40.50.150">
    <property type="entry name" value="Vaccinia Virus protein VP39"/>
    <property type="match status" value="1"/>
</dbReference>
<dbReference type="EMBL" id="NSDM01000013">
    <property type="protein sequence ID" value="MDQ2587800.1"/>
    <property type="molecule type" value="Genomic_DNA"/>
</dbReference>
<dbReference type="SUPFAM" id="SSF53335">
    <property type="entry name" value="S-adenosyl-L-methionine-dependent methyltransferases"/>
    <property type="match status" value="1"/>
</dbReference>
<dbReference type="CDD" id="cd02440">
    <property type="entry name" value="AdoMet_MTases"/>
    <property type="match status" value="1"/>
</dbReference>
<dbReference type="InterPro" id="IPR029063">
    <property type="entry name" value="SAM-dependent_MTases_sf"/>
</dbReference>
<dbReference type="PANTHER" id="PTHR42912">
    <property type="entry name" value="METHYLTRANSFERASE"/>
    <property type="match status" value="1"/>
</dbReference>
<proteinExistence type="predicted"/>
<dbReference type="InterPro" id="IPR041698">
    <property type="entry name" value="Methyltransf_25"/>
</dbReference>
<evidence type="ECO:0000256" key="1">
    <source>
        <dbReference type="SAM" id="MobiDB-lite"/>
    </source>
</evidence>
<keyword evidence="3" id="KW-0808">Transferase</keyword>
<organism evidence="3 4">
    <name type="scientific">Saccharothrix yanglingensis</name>
    <dbReference type="NCBI Taxonomy" id="659496"/>
    <lineage>
        <taxon>Bacteria</taxon>
        <taxon>Bacillati</taxon>
        <taxon>Actinomycetota</taxon>
        <taxon>Actinomycetes</taxon>
        <taxon>Pseudonocardiales</taxon>
        <taxon>Pseudonocardiaceae</taxon>
        <taxon>Saccharothrix</taxon>
    </lineage>
</organism>
<accession>A0ABU0X6Q7</accession>
<feature type="region of interest" description="Disordered" evidence="1">
    <location>
        <begin position="263"/>
        <end position="287"/>
    </location>
</feature>
<keyword evidence="4" id="KW-1185">Reference proteome</keyword>
<dbReference type="GO" id="GO:0032259">
    <property type="term" value="P:methylation"/>
    <property type="evidence" value="ECO:0007669"/>
    <property type="project" value="UniProtKB-KW"/>
</dbReference>
<dbReference type="GO" id="GO:0008168">
    <property type="term" value="F:methyltransferase activity"/>
    <property type="evidence" value="ECO:0007669"/>
    <property type="project" value="UniProtKB-KW"/>
</dbReference>
<evidence type="ECO:0000259" key="2">
    <source>
        <dbReference type="Pfam" id="PF13649"/>
    </source>
</evidence>
<evidence type="ECO:0000313" key="4">
    <source>
        <dbReference type="Proteomes" id="UP001225605"/>
    </source>
</evidence>